<organism evidence="1 2">
    <name type="scientific">Euphydryas editha</name>
    <name type="common">Edith's checkerspot</name>
    <dbReference type="NCBI Taxonomy" id="104508"/>
    <lineage>
        <taxon>Eukaryota</taxon>
        <taxon>Metazoa</taxon>
        <taxon>Ecdysozoa</taxon>
        <taxon>Arthropoda</taxon>
        <taxon>Hexapoda</taxon>
        <taxon>Insecta</taxon>
        <taxon>Pterygota</taxon>
        <taxon>Neoptera</taxon>
        <taxon>Endopterygota</taxon>
        <taxon>Lepidoptera</taxon>
        <taxon>Glossata</taxon>
        <taxon>Ditrysia</taxon>
        <taxon>Papilionoidea</taxon>
        <taxon>Nymphalidae</taxon>
        <taxon>Nymphalinae</taxon>
        <taxon>Euphydryas</taxon>
    </lineage>
</organism>
<keyword evidence="2" id="KW-1185">Reference proteome</keyword>
<protein>
    <submittedName>
        <fullName evidence="1">Uncharacterized protein</fullName>
    </submittedName>
</protein>
<accession>A0AAU9TJ70</accession>
<gene>
    <name evidence="1" type="ORF">EEDITHA_LOCUS1923</name>
</gene>
<evidence type="ECO:0000313" key="2">
    <source>
        <dbReference type="Proteomes" id="UP001153954"/>
    </source>
</evidence>
<comment type="caution">
    <text evidence="1">The sequence shown here is derived from an EMBL/GenBank/DDBJ whole genome shotgun (WGS) entry which is preliminary data.</text>
</comment>
<dbReference type="Proteomes" id="UP001153954">
    <property type="component" value="Unassembled WGS sequence"/>
</dbReference>
<name>A0AAU9TJ70_EUPED</name>
<dbReference type="EMBL" id="CAKOGL010000004">
    <property type="protein sequence ID" value="CAH2085449.1"/>
    <property type="molecule type" value="Genomic_DNA"/>
</dbReference>
<sequence length="108" mass="11919">MFAPIFSRVVNRVHDDVCSELNFALLKAPLQYSVNEQNLTPDTKCADKALTDQTKQVDAINPQFGSLLNKFTNRNEVSTAVDVNRPPVLLLASLLNSDVPFSCPAIRS</sequence>
<proteinExistence type="predicted"/>
<evidence type="ECO:0000313" key="1">
    <source>
        <dbReference type="EMBL" id="CAH2085449.1"/>
    </source>
</evidence>
<reference evidence="1" key="1">
    <citation type="submission" date="2022-03" db="EMBL/GenBank/DDBJ databases">
        <authorList>
            <person name="Tunstrom K."/>
        </authorList>
    </citation>
    <scope>NUCLEOTIDE SEQUENCE</scope>
</reference>
<dbReference type="AlphaFoldDB" id="A0AAU9TJ70"/>